<dbReference type="EMBL" id="MU118004">
    <property type="protein sequence ID" value="KAF9649001.1"/>
    <property type="molecule type" value="Genomic_DNA"/>
</dbReference>
<name>A0ACB6ZHX4_THEGA</name>
<reference evidence="1" key="2">
    <citation type="journal article" date="2020" name="Nat. Commun.">
        <title>Large-scale genome sequencing of mycorrhizal fungi provides insights into the early evolution of symbiotic traits.</title>
        <authorList>
            <person name="Miyauchi S."/>
            <person name="Kiss E."/>
            <person name="Kuo A."/>
            <person name="Drula E."/>
            <person name="Kohler A."/>
            <person name="Sanchez-Garcia M."/>
            <person name="Morin E."/>
            <person name="Andreopoulos B."/>
            <person name="Barry K.W."/>
            <person name="Bonito G."/>
            <person name="Buee M."/>
            <person name="Carver A."/>
            <person name="Chen C."/>
            <person name="Cichocki N."/>
            <person name="Clum A."/>
            <person name="Culley D."/>
            <person name="Crous P.W."/>
            <person name="Fauchery L."/>
            <person name="Girlanda M."/>
            <person name="Hayes R.D."/>
            <person name="Keri Z."/>
            <person name="LaButti K."/>
            <person name="Lipzen A."/>
            <person name="Lombard V."/>
            <person name="Magnuson J."/>
            <person name="Maillard F."/>
            <person name="Murat C."/>
            <person name="Nolan M."/>
            <person name="Ohm R.A."/>
            <person name="Pangilinan J."/>
            <person name="Pereira M.F."/>
            <person name="Perotto S."/>
            <person name="Peter M."/>
            <person name="Pfister S."/>
            <person name="Riley R."/>
            <person name="Sitrit Y."/>
            <person name="Stielow J.B."/>
            <person name="Szollosi G."/>
            <person name="Zifcakova L."/>
            <person name="Stursova M."/>
            <person name="Spatafora J.W."/>
            <person name="Tedersoo L."/>
            <person name="Vaario L.M."/>
            <person name="Yamada A."/>
            <person name="Yan M."/>
            <person name="Wang P."/>
            <person name="Xu J."/>
            <person name="Bruns T."/>
            <person name="Baldrian P."/>
            <person name="Vilgalys R."/>
            <person name="Dunand C."/>
            <person name="Henrissat B."/>
            <person name="Grigoriev I.V."/>
            <person name="Hibbett D."/>
            <person name="Nagy L.G."/>
            <person name="Martin F.M."/>
        </authorList>
    </citation>
    <scope>NUCLEOTIDE SEQUENCE</scope>
    <source>
        <strain evidence="1">P2</strain>
    </source>
</reference>
<sequence length="153" mass="16723">MGTPRRGRGSRSRKRVARDEKYRRTVAPRDVNWYIERGCCGRGRVGNEGIVGEGSPPPTRLLGPISINSFDHGRLTCEITAATKSIKALQKSPKFSPASYLSTTSNNSILSHGDANRVLCACQPGPLLLLVLSMLLLSLSVRLLVLQPLLQAW</sequence>
<reference evidence="1" key="1">
    <citation type="submission" date="2019-10" db="EMBL/GenBank/DDBJ databases">
        <authorList>
            <consortium name="DOE Joint Genome Institute"/>
            <person name="Kuo A."/>
            <person name="Miyauchi S."/>
            <person name="Kiss E."/>
            <person name="Drula E."/>
            <person name="Kohler A."/>
            <person name="Sanchez-Garcia M."/>
            <person name="Andreopoulos B."/>
            <person name="Barry K.W."/>
            <person name="Bonito G."/>
            <person name="Buee M."/>
            <person name="Carver A."/>
            <person name="Chen C."/>
            <person name="Cichocki N."/>
            <person name="Clum A."/>
            <person name="Culley D."/>
            <person name="Crous P.W."/>
            <person name="Fauchery L."/>
            <person name="Girlanda M."/>
            <person name="Hayes R."/>
            <person name="Keri Z."/>
            <person name="Labutti K."/>
            <person name="Lipzen A."/>
            <person name="Lombard V."/>
            <person name="Magnuson J."/>
            <person name="Maillard F."/>
            <person name="Morin E."/>
            <person name="Murat C."/>
            <person name="Nolan M."/>
            <person name="Ohm R."/>
            <person name="Pangilinan J."/>
            <person name="Pereira M."/>
            <person name="Perotto S."/>
            <person name="Peter M."/>
            <person name="Riley R."/>
            <person name="Sitrit Y."/>
            <person name="Stielow B."/>
            <person name="Szollosi G."/>
            <person name="Zifcakova L."/>
            <person name="Stursova M."/>
            <person name="Spatafora J.W."/>
            <person name="Tedersoo L."/>
            <person name="Vaario L.-M."/>
            <person name="Yamada A."/>
            <person name="Yan M."/>
            <person name="Wang P."/>
            <person name="Xu J."/>
            <person name="Bruns T."/>
            <person name="Baldrian P."/>
            <person name="Vilgalys R."/>
            <person name="Henrissat B."/>
            <person name="Grigoriev I.V."/>
            <person name="Hibbett D."/>
            <person name="Nagy L.G."/>
            <person name="Martin F.M."/>
        </authorList>
    </citation>
    <scope>NUCLEOTIDE SEQUENCE</scope>
    <source>
        <strain evidence="1">P2</strain>
    </source>
</reference>
<gene>
    <name evidence="1" type="ORF">BDM02DRAFT_2001238</name>
</gene>
<comment type="caution">
    <text evidence="1">The sequence shown here is derived from an EMBL/GenBank/DDBJ whole genome shotgun (WGS) entry which is preliminary data.</text>
</comment>
<protein>
    <submittedName>
        <fullName evidence="1">Uncharacterized protein</fullName>
    </submittedName>
</protein>
<keyword evidence="2" id="KW-1185">Reference proteome</keyword>
<proteinExistence type="predicted"/>
<evidence type="ECO:0000313" key="2">
    <source>
        <dbReference type="Proteomes" id="UP000886501"/>
    </source>
</evidence>
<evidence type="ECO:0000313" key="1">
    <source>
        <dbReference type="EMBL" id="KAF9649001.1"/>
    </source>
</evidence>
<dbReference type="Proteomes" id="UP000886501">
    <property type="component" value="Unassembled WGS sequence"/>
</dbReference>
<organism evidence="1 2">
    <name type="scientific">Thelephora ganbajun</name>
    <name type="common">Ganba fungus</name>
    <dbReference type="NCBI Taxonomy" id="370292"/>
    <lineage>
        <taxon>Eukaryota</taxon>
        <taxon>Fungi</taxon>
        <taxon>Dikarya</taxon>
        <taxon>Basidiomycota</taxon>
        <taxon>Agaricomycotina</taxon>
        <taxon>Agaricomycetes</taxon>
        <taxon>Thelephorales</taxon>
        <taxon>Thelephoraceae</taxon>
        <taxon>Thelephora</taxon>
    </lineage>
</organism>
<accession>A0ACB6ZHX4</accession>